<dbReference type="InterPro" id="IPR032828">
    <property type="entry name" value="PolyA_RNA-bd"/>
</dbReference>
<keyword evidence="3" id="KW-0808">Transferase</keyword>
<dbReference type="InterPro" id="IPR050264">
    <property type="entry name" value="Bact_CCA-adding_enz_type3_sf"/>
</dbReference>
<keyword evidence="4" id="KW-0479">Metal-binding</keyword>
<name>X0YFI0_9ZZZZ</name>
<dbReference type="EMBL" id="BARS01054289">
    <property type="protein sequence ID" value="GAG47413.1"/>
    <property type="molecule type" value="Genomic_DNA"/>
</dbReference>
<feature type="non-terminal residue" evidence="7">
    <location>
        <position position="220"/>
    </location>
</feature>
<keyword evidence="5" id="KW-0460">Magnesium</keyword>
<gene>
    <name evidence="7" type="ORF">S01H1_80399</name>
</gene>
<dbReference type="AlphaFoldDB" id="X0YFI0"/>
<dbReference type="PANTHER" id="PTHR46173:SF1">
    <property type="entry name" value="CCA TRNA NUCLEOTIDYLTRANSFERASE 1, MITOCHONDRIAL"/>
    <property type="match status" value="1"/>
</dbReference>
<evidence type="ECO:0000256" key="1">
    <source>
        <dbReference type="ARBA" id="ARBA00001946"/>
    </source>
</evidence>
<dbReference type="PANTHER" id="PTHR46173">
    <property type="entry name" value="CCA TRNA NUCLEOTIDYLTRANSFERASE 1, MITOCHONDRIAL"/>
    <property type="match status" value="1"/>
</dbReference>
<evidence type="ECO:0000256" key="5">
    <source>
        <dbReference type="ARBA" id="ARBA00022842"/>
    </source>
</evidence>
<dbReference type="SUPFAM" id="SSF81891">
    <property type="entry name" value="Poly A polymerase C-terminal region-like"/>
    <property type="match status" value="1"/>
</dbReference>
<dbReference type="GO" id="GO:0000049">
    <property type="term" value="F:tRNA binding"/>
    <property type="evidence" value="ECO:0007669"/>
    <property type="project" value="TreeGrafter"/>
</dbReference>
<accession>X0YFI0</accession>
<dbReference type="GO" id="GO:0046872">
    <property type="term" value="F:metal ion binding"/>
    <property type="evidence" value="ECO:0007669"/>
    <property type="project" value="UniProtKB-KW"/>
</dbReference>
<sequence>QNQLIQTTRGPEIVFHEDYLRMFRAVRFACKLNFNISSEVENGIMLNAMNLLDVPKERIISELKTSLSYSPTKTFILMRDLGILEVMFPEVKNIELDNHIYSIKDTWTRIESKLKFLETKDSKNVNLFLTMILEEIIITRDSDLIQSVERILRHYKFSNKEISEILDYLKYRNSLIDLTEIVPEDFDIRKTLRELGDLVDGVILWTESELSIRTEGIDLD</sequence>
<evidence type="ECO:0000256" key="3">
    <source>
        <dbReference type="ARBA" id="ARBA00022695"/>
    </source>
</evidence>
<evidence type="ECO:0000256" key="2">
    <source>
        <dbReference type="ARBA" id="ARBA00022694"/>
    </source>
</evidence>
<dbReference type="Pfam" id="PF12627">
    <property type="entry name" value="PolyA_pol_RNAbd"/>
    <property type="match status" value="1"/>
</dbReference>
<evidence type="ECO:0000256" key="4">
    <source>
        <dbReference type="ARBA" id="ARBA00022723"/>
    </source>
</evidence>
<comment type="cofactor">
    <cofactor evidence="1">
        <name>Mg(2+)</name>
        <dbReference type="ChEBI" id="CHEBI:18420"/>
    </cofactor>
</comment>
<feature type="non-terminal residue" evidence="7">
    <location>
        <position position="1"/>
    </location>
</feature>
<reference evidence="7" key="1">
    <citation type="journal article" date="2014" name="Front. Microbiol.">
        <title>High frequency of phylogenetically diverse reductive dehalogenase-homologous genes in deep subseafloor sedimentary metagenomes.</title>
        <authorList>
            <person name="Kawai M."/>
            <person name="Futagami T."/>
            <person name="Toyoda A."/>
            <person name="Takaki Y."/>
            <person name="Nishi S."/>
            <person name="Hori S."/>
            <person name="Arai W."/>
            <person name="Tsubouchi T."/>
            <person name="Morono Y."/>
            <person name="Uchiyama I."/>
            <person name="Ito T."/>
            <person name="Fujiyama A."/>
            <person name="Inagaki F."/>
            <person name="Takami H."/>
        </authorList>
    </citation>
    <scope>NUCLEOTIDE SEQUENCE</scope>
    <source>
        <strain evidence="7">Expedition CK06-06</strain>
    </source>
</reference>
<organism evidence="7">
    <name type="scientific">marine sediment metagenome</name>
    <dbReference type="NCBI Taxonomy" id="412755"/>
    <lineage>
        <taxon>unclassified sequences</taxon>
        <taxon>metagenomes</taxon>
        <taxon>ecological metagenomes</taxon>
    </lineage>
</organism>
<proteinExistence type="predicted"/>
<keyword evidence="2" id="KW-0819">tRNA processing</keyword>
<comment type="caution">
    <text evidence="7">The sequence shown here is derived from an EMBL/GenBank/DDBJ whole genome shotgun (WGS) entry which is preliminary data.</text>
</comment>
<evidence type="ECO:0000259" key="6">
    <source>
        <dbReference type="Pfam" id="PF12627"/>
    </source>
</evidence>
<protein>
    <recommendedName>
        <fullName evidence="6">tRNA nucleotidyltransferase/poly(A) polymerase RNA and SrmB- binding domain-containing protein</fullName>
    </recommendedName>
</protein>
<evidence type="ECO:0000313" key="7">
    <source>
        <dbReference type="EMBL" id="GAG47413.1"/>
    </source>
</evidence>
<dbReference type="GO" id="GO:0016779">
    <property type="term" value="F:nucleotidyltransferase activity"/>
    <property type="evidence" value="ECO:0007669"/>
    <property type="project" value="UniProtKB-KW"/>
</dbReference>
<keyword evidence="3" id="KW-0548">Nucleotidyltransferase</keyword>
<feature type="domain" description="tRNA nucleotidyltransferase/poly(A) polymerase RNA and SrmB- binding" evidence="6">
    <location>
        <begin position="33"/>
        <end position="93"/>
    </location>
</feature>
<dbReference type="Gene3D" id="1.10.3090.10">
    <property type="entry name" value="cca-adding enzyme, domain 2"/>
    <property type="match status" value="1"/>
</dbReference>
<dbReference type="GO" id="GO:0008033">
    <property type="term" value="P:tRNA processing"/>
    <property type="evidence" value="ECO:0007669"/>
    <property type="project" value="UniProtKB-KW"/>
</dbReference>